<reference evidence="2 3" key="2">
    <citation type="journal article" date="2022" name="Mol. Biol. Evol.">
        <title>Comparative Genomics Reveals Insights into the Divergent Evolution of Astigmatic Mites and Household Pest Adaptations.</title>
        <authorList>
            <person name="Xiong Q."/>
            <person name="Wan A.T."/>
            <person name="Liu X."/>
            <person name="Fung C.S."/>
            <person name="Xiao X."/>
            <person name="Malainual N."/>
            <person name="Hou J."/>
            <person name="Wang L."/>
            <person name="Wang M."/>
            <person name="Yang K.Y."/>
            <person name="Cui Y."/>
            <person name="Leung E.L."/>
            <person name="Nong W."/>
            <person name="Shin S.K."/>
            <person name="Au S.W."/>
            <person name="Jeong K.Y."/>
            <person name="Chew F.T."/>
            <person name="Hui J.H."/>
            <person name="Leung T.F."/>
            <person name="Tungtrongchitr A."/>
            <person name="Zhong N."/>
            <person name="Liu Z."/>
            <person name="Tsui S.K."/>
        </authorList>
    </citation>
    <scope>NUCLEOTIDE SEQUENCE [LARGE SCALE GENOMIC DNA]</scope>
    <source>
        <strain evidence="2">Derp</strain>
    </source>
</reference>
<organism evidence="2 3">
    <name type="scientific">Dermatophagoides pteronyssinus</name>
    <name type="common">European house dust mite</name>
    <dbReference type="NCBI Taxonomy" id="6956"/>
    <lineage>
        <taxon>Eukaryota</taxon>
        <taxon>Metazoa</taxon>
        <taxon>Ecdysozoa</taxon>
        <taxon>Arthropoda</taxon>
        <taxon>Chelicerata</taxon>
        <taxon>Arachnida</taxon>
        <taxon>Acari</taxon>
        <taxon>Acariformes</taxon>
        <taxon>Sarcoptiformes</taxon>
        <taxon>Astigmata</taxon>
        <taxon>Psoroptidia</taxon>
        <taxon>Analgoidea</taxon>
        <taxon>Pyroglyphidae</taxon>
        <taxon>Dermatophagoidinae</taxon>
        <taxon>Dermatophagoides</taxon>
    </lineage>
</organism>
<evidence type="ECO:0000256" key="1">
    <source>
        <dbReference type="SAM" id="MobiDB-lite"/>
    </source>
</evidence>
<dbReference type="Proteomes" id="UP000887458">
    <property type="component" value="Unassembled WGS sequence"/>
</dbReference>
<comment type="caution">
    <text evidence="2">The sequence shown here is derived from an EMBL/GenBank/DDBJ whole genome shotgun (WGS) entry which is preliminary data.</text>
</comment>
<evidence type="ECO:0000313" key="2">
    <source>
        <dbReference type="EMBL" id="KAH9423642.1"/>
    </source>
</evidence>
<name>A0ABQ8JMI7_DERPT</name>
<feature type="region of interest" description="Disordered" evidence="1">
    <location>
        <begin position="38"/>
        <end position="68"/>
    </location>
</feature>
<reference evidence="2 3" key="1">
    <citation type="journal article" date="2018" name="J. Allergy Clin. Immunol.">
        <title>High-quality assembly of Dermatophagoides pteronyssinus genome and transcriptome reveals a wide range of novel allergens.</title>
        <authorList>
            <person name="Liu X.Y."/>
            <person name="Yang K.Y."/>
            <person name="Wang M.Q."/>
            <person name="Kwok J.S."/>
            <person name="Zeng X."/>
            <person name="Yang Z."/>
            <person name="Xiao X.J."/>
            <person name="Lau C.P."/>
            <person name="Li Y."/>
            <person name="Huang Z.M."/>
            <person name="Ba J.G."/>
            <person name="Yim A.K."/>
            <person name="Ouyang C.Y."/>
            <person name="Ngai S.M."/>
            <person name="Chan T.F."/>
            <person name="Leung E.L."/>
            <person name="Liu L."/>
            <person name="Liu Z.G."/>
            <person name="Tsui S.K."/>
        </authorList>
    </citation>
    <scope>NUCLEOTIDE SEQUENCE [LARGE SCALE GENOMIC DNA]</scope>
    <source>
        <strain evidence="2">Derp</strain>
    </source>
</reference>
<sequence length="68" mass="8135">MQYYLINLPFMIQIFVNNFFKERNSDNQNSVRFKVSLQSWRSSDKQPRTKTEKNMNEPPNADVQYNGS</sequence>
<proteinExistence type="predicted"/>
<feature type="compositionally biased region" description="Basic and acidic residues" evidence="1">
    <location>
        <begin position="42"/>
        <end position="55"/>
    </location>
</feature>
<dbReference type="EMBL" id="NJHN03000031">
    <property type="protein sequence ID" value="KAH9423642.1"/>
    <property type="molecule type" value="Genomic_DNA"/>
</dbReference>
<keyword evidence="3" id="KW-1185">Reference proteome</keyword>
<evidence type="ECO:0000313" key="3">
    <source>
        <dbReference type="Proteomes" id="UP000887458"/>
    </source>
</evidence>
<protein>
    <submittedName>
        <fullName evidence="2">Uncharacterized protein</fullName>
    </submittedName>
</protein>
<gene>
    <name evidence="2" type="ORF">DERP_005222</name>
</gene>
<accession>A0ABQ8JMI7</accession>